<accession>A0ABM8GWS9</accession>
<evidence type="ECO:0000313" key="1">
    <source>
        <dbReference type="EMBL" id="BDZ52926.1"/>
    </source>
</evidence>
<name>A0ABM8GWS9_9MICO</name>
<protein>
    <submittedName>
        <fullName evidence="1">Uncharacterized protein</fullName>
    </submittedName>
</protein>
<keyword evidence="2" id="KW-1185">Reference proteome</keyword>
<dbReference type="Proteomes" id="UP001321486">
    <property type="component" value="Plasmid pNBRC108728a"/>
</dbReference>
<sequence length="72" mass="8404">MTRKRPIPLSPLARVIHDVIDGQRAEIRLYPDLYSERVADAIIRHGIHPRRRAARVVLRRRQPTTTTKGTRK</sequence>
<geneLocation type="plasmid" evidence="1 2">
    <name>pNBRC108728a</name>
</geneLocation>
<dbReference type="EMBL" id="AP027733">
    <property type="protein sequence ID" value="BDZ52926.1"/>
    <property type="molecule type" value="Genomic_DNA"/>
</dbReference>
<gene>
    <name evidence="1" type="ORF">GCM10025867_51670</name>
</gene>
<organism evidence="1 2">
    <name type="scientific">Frondihabitans sucicola</name>
    <dbReference type="NCBI Taxonomy" id="1268041"/>
    <lineage>
        <taxon>Bacteria</taxon>
        <taxon>Bacillati</taxon>
        <taxon>Actinomycetota</taxon>
        <taxon>Actinomycetes</taxon>
        <taxon>Micrococcales</taxon>
        <taxon>Microbacteriaceae</taxon>
        <taxon>Frondihabitans</taxon>
    </lineage>
</organism>
<keyword evidence="1" id="KW-0614">Plasmid</keyword>
<proteinExistence type="predicted"/>
<evidence type="ECO:0000313" key="2">
    <source>
        <dbReference type="Proteomes" id="UP001321486"/>
    </source>
</evidence>
<reference evidence="2" key="1">
    <citation type="journal article" date="2019" name="Int. J. Syst. Evol. Microbiol.">
        <title>The Global Catalogue of Microorganisms (GCM) 10K type strain sequencing project: providing services to taxonomists for standard genome sequencing and annotation.</title>
        <authorList>
            <consortium name="The Broad Institute Genomics Platform"/>
            <consortium name="The Broad Institute Genome Sequencing Center for Infectious Disease"/>
            <person name="Wu L."/>
            <person name="Ma J."/>
        </authorList>
    </citation>
    <scope>NUCLEOTIDE SEQUENCE [LARGE SCALE GENOMIC DNA]</scope>
    <source>
        <strain evidence="2">NBRC 108728</strain>
    </source>
</reference>